<feature type="region of interest" description="Disordered" evidence="1">
    <location>
        <begin position="69"/>
        <end position="90"/>
    </location>
</feature>
<organism evidence="2 3">
    <name type="scientific">Peltaster fructicola</name>
    <dbReference type="NCBI Taxonomy" id="286661"/>
    <lineage>
        <taxon>Eukaryota</taxon>
        <taxon>Fungi</taxon>
        <taxon>Dikarya</taxon>
        <taxon>Ascomycota</taxon>
        <taxon>Pezizomycotina</taxon>
        <taxon>Dothideomycetes</taxon>
        <taxon>Dothideomycetes incertae sedis</taxon>
        <taxon>Peltaster</taxon>
    </lineage>
</organism>
<protein>
    <submittedName>
        <fullName evidence="2">Uncharacterized protein</fullName>
    </submittedName>
</protein>
<evidence type="ECO:0000313" key="2">
    <source>
        <dbReference type="EMBL" id="QIW99684.1"/>
    </source>
</evidence>
<feature type="region of interest" description="Disordered" evidence="1">
    <location>
        <begin position="340"/>
        <end position="518"/>
    </location>
</feature>
<dbReference type="AlphaFoldDB" id="A0A6H0XYE9"/>
<feature type="region of interest" description="Disordered" evidence="1">
    <location>
        <begin position="532"/>
        <end position="580"/>
    </location>
</feature>
<dbReference type="Proteomes" id="UP000503462">
    <property type="component" value="Chromosome 3"/>
</dbReference>
<name>A0A6H0XYE9_9PEZI</name>
<evidence type="ECO:0000256" key="1">
    <source>
        <dbReference type="SAM" id="MobiDB-lite"/>
    </source>
</evidence>
<keyword evidence="3" id="KW-1185">Reference proteome</keyword>
<evidence type="ECO:0000313" key="3">
    <source>
        <dbReference type="Proteomes" id="UP000503462"/>
    </source>
</evidence>
<feature type="compositionally biased region" description="Basic and acidic residues" evidence="1">
    <location>
        <begin position="554"/>
        <end position="568"/>
    </location>
</feature>
<sequence>MARAVLEDSEDEEDDLLGIRSSQKSLNVIAVAKSTGSSERLKRQIAQAEHDLVAKSAMQSVSRMMTSMRQTVSPSLNRRHSDSPAEPSTALDRVKRIKSARESPLISSGLLSRTGNTFTEQSQNSERFDFIPPGSIQDGFLTHEPYSMFGQSGDTVPDNTATQQLVREMAVEKQRSATGAAHISDGSPGDFNFPQSSSVLLSTSQVFRVSMEPDDSGAYEDVPQAIEMAQADIGATPLLEVTPLAALEVHPYNHDISEAVVVGPEAIDTESSTSIHVQQKSLPDHDVTEISKVKRPKKGKTSDSNVIAEEMADSQMAEPAVKEADLPNCTTFSLLGTDGSPGVQSELQESVAAVSNPEGTQDELSLATVTVEARSAETSNKPAAPKSKKKGSKKSKRSHMTIFEDHVDVTLDQQAPNPRQQQAGREAALLDTGNSTQRTRSRLSKSKIVDDDQDELALDHESSLAKSAEKSKKRPRIQAKIPEVQTSSSPDKSAESRDGQEEEKPLAETEASASSVAVKVSADVGQIVEAMGAPTLESTPLLASTTDEQMNPDDDIRSEQVRNKHTEPPHTPAKLMSGPIMRVGLSKRQRIPSLLKIVRPPKK</sequence>
<feature type="compositionally biased region" description="Basic and acidic residues" evidence="1">
    <location>
        <begin position="457"/>
        <end position="470"/>
    </location>
</feature>
<accession>A0A6H0XYE9</accession>
<proteinExistence type="predicted"/>
<gene>
    <name evidence="2" type="ORF">AMS68_005202</name>
</gene>
<feature type="compositionally biased region" description="Polar residues" evidence="1">
    <location>
        <begin position="411"/>
        <end position="423"/>
    </location>
</feature>
<reference evidence="2 3" key="1">
    <citation type="journal article" date="2016" name="Sci. Rep.">
        <title>Peltaster fructicola genome reveals evolution from an invasive phytopathogen to an ectophytic parasite.</title>
        <authorList>
            <person name="Xu C."/>
            <person name="Chen H."/>
            <person name="Gleason M.L."/>
            <person name="Xu J.R."/>
            <person name="Liu H."/>
            <person name="Zhang R."/>
            <person name="Sun G."/>
        </authorList>
    </citation>
    <scope>NUCLEOTIDE SEQUENCE [LARGE SCALE GENOMIC DNA]</scope>
    <source>
        <strain evidence="2 3">LNHT1506</strain>
    </source>
</reference>
<dbReference type="OrthoDB" id="5404794at2759"/>
<dbReference type="EMBL" id="CP051141">
    <property type="protein sequence ID" value="QIW99684.1"/>
    <property type="molecule type" value="Genomic_DNA"/>
</dbReference>
<feature type="compositionally biased region" description="Polar residues" evidence="1">
    <location>
        <begin position="536"/>
        <end position="549"/>
    </location>
</feature>
<feature type="compositionally biased region" description="Basic and acidic residues" evidence="1">
    <location>
        <begin position="492"/>
        <end position="507"/>
    </location>
</feature>
<feature type="compositionally biased region" description="Basic residues" evidence="1">
    <location>
        <begin position="386"/>
        <end position="399"/>
    </location>
</feature>